<feature type="domain" description="AMP-binding enzyme C-terminal" evidence="8">
    <location>
        <begin position="470"/>
        <end position="547"/>
    </location>
</feature>
<proteinExistence type="inferred from homology"/>
<evidence type="ECO:0000313" key="10">
    <source>
        <dbReference type="Proteomes" id="UP000321638"/>
    </source>
</evidence>
<comment type="caution">
    <text evidence="9">The sequence shown here is derived from an EMBL/GenBank/DDBJ whole genome shotgun (WGS) entry which is preliminary data.</text>
</comment>
<evidence type="ECO:0000259" key="7">
    <source>
        <dbReference type="Pfam" id="PF00501"/>
    </source>
</evidence>
<sequence>MLDAMEQRRAALAARHPTWNPTTLDAILAATAARHADRPLVLSDDATLTYRDVMARADALARGLRLEGVRAGDRVALVMANHPDFVPLVFAIWRLGAAAIPVNFLFKARELAYVVGQSECRVVITMAAFRGLDYLAAFDEIAPGWREGQSTAFPHLRSVIVHGGEDGAASSYTALLARGQADTTTLPPNPADPLDPAVVMYTSGTTGLPKGVIQTHDNLARSAYAGAYHQAFEDGRRTLFALPLYHAFALVEGLLAALFVGGAIIPQLIFDATAMLAGIERHRATYLMAVPTMSVALVEHPDIGRYDLSSLEAILSAAAPTPVRIWQQIKDRLGIREVFTGYGMTEVGAATTLTAPNDDLSVVAQTVGRLMDAGAAGIAERDGVLAEYKTVDPLTGEDLPAGSVGELCSRGPTSTSGYFAKPAETAALFLPGGWVRSGDLGRVRPDGYLELTGRSKELYKSGGELVSPKEVEDLLTGHPAVAQAFAVGVPDDRWGEIGCAWIVLSPGATVTADALINLARERLARFKVPKHVLFLDAAELPTTPTGKVQKFRLVEMARQRLQPA</sequence>
<dbReference type="Pfam" id="PF13193">
    <property type="entry name" value="AMP-binding_C"/>
    <property type="match status" value="1"/>
</dbReference>
<dbReference type="InterPro" id="IPR042099">
    <property type="entry name" value="ANL_N_sf"/>
</dbReference>
<dbReference type="EC" id="6.2.1.44" evidence="4"/>
<dbReference type="InterPro" id="IPR020845">
    <property type="entry name" value="AMP-binding_CS"/>
</dbReference>
<evidence type="ECO:0000256" key="6">
    <source>
        <dbReference type="SAM" id="Phobius"/>
    </source>
</evidence>
<evidence type="ECO:0000256" key="1">
    <source>
        <dbReference type="ARBA" id="ARBA00006432"/>
    </source>
</evidence>
<dbReference type="SUPFAM" id="SSF56801">
    <property type="entry name" value="Acetyl-CoA synthetase-like"/>
    <property type="match status" value="1"/>
</dbReference>
<keyword evidence="6" id="KW-0472">Membrane</keyword>
<dbReference type="GO" id="GO:0031956">
    <property type="term" value="F:medium-chain fatty acid-CoA ligase activity"/>
    <property type="evidence" value="ECO:0007669"/>
    <property type="project" value="TreeGrafter"/>
</dbReference>
<accession>A0A5C8PM81</accession>
<dbReference type="FunFam" id="3.30.300.30:FF:000008">
    <property type="entry name" value="2,3-dihydroxybenzoate-AMP ligase"/>
    <property type="match status" value="1"/>
</dbReference>
<protein>
    <recommendedName>
        <fullName evidence="5">3-methylmercaptopropionyl-CoA ligase</fullName>
        <ecNumber evidence="4">6.2.1.44</ecNumber>
    </recommendedName>
</protein>
<evidence type="ECO:0000259" key="8">
    <source>
        <dbReference type="Pfam" id="PF13193"/>
    </source>
</evidence>
<dbReference type="PANTHER" id="PTHR43201:SF5">
    <property type="entry name" value="MEDIUM-CHAIN ACYL-COA LIGASE ACSF2, MITOCHONDRIAL"/>
    <property type="match status" value="1"/>
</dbReference>
<dbReference type="Gene3D" id="3.40.50.12780">
    <property type="entry name" value="N-terminal domain of ligase-like"/>
    <property type="match status" value="1"/>
</dbReference>
<dbReference type="InterPro" id="IPR000873">
    <property type="entry name" value="AMP-dep_synth/lig_dom"/>
</dbReference>
<reference evidence="9 10" key="1">
    <citation type="submission" date="2019-06" db="EMBL/GenBank/DDBJ databases">
        <title>New taxonomy in bacterial strain CC-CFT640, isolated from vineyard.</title>
        <authorList>
            <person name="Lin S.-Y."/>
            <person name="Tsai C.-F."/>
            <person name="Young C.-C."/>
        </authorList>
    </citation>
    <scope>NUCLEOTIDE SEQUENCE [LARGE SCALE GENOMIC DNA]</scope>
    <source>
        <strain evidence="9 10">CC-CFT640</strain>
    </source>
</reference>
<evidence type="ECO:0000256" key="5">
    <source>
        <dbReference type="ARBA" id="ARBA00067668"/>
    </source>
</evidence>
<evidence type="ECO:0000256" key="4">
    <source>
        <dbReference type="ARBA" id="ARBA00066616"/>
    </source>
</evidence>
<dbReference type="PANTHER" id="PTHR43201">
    <property type="entry name" value="ACYL-COA SYNTHETASE"/>
    <property type="match status" value="1"/>
</dbReference>
<keyword evidence="6" id="KW-1133">Transmembrane helix</keyword>
<dbReference type="Pfam" id="PF00501">
    <property type="entry name" value="AMP-binding"/>
    <property type="match status" value="1"/>
</dbReference>
<name>A0A5C8PM81_9HYPH</name>
<dbReference type="RefSeq" id="WP_147847682.1">
    <property type="nucleotide sequence ID" value="NZ_VDUZ01000014.1"/>
</dbReference>
<evidence type="ECO:0000256" key="3">
    <source>
        <dbReference type="ARBA" id="ARBA00051915"/>
    </source>
</evidence>
<evidence type="ECO:0000256" key="2">
    <source>
        <dbReference type="ARBA" id="ARBA00022598"/>
    </source>
</evidence>
<keyword evidence="10" id="KW-1185">Reference proteome</keyword>
<evidence type="ECO:0000313" key="9">
    <source>
        <dbReference type="EMBL" id="TXL75413.1"/>
    </source>
</evidence>
<dbReference type="PROSITE" id="PS00455">
    <property type="entry name" value="AMP_BINDING"/>
    <property type="match status" value="1"/>
</dbReference>
<keyword evidence="6" id="KW-0812">Transmembrane</keyword>
<dbReference type="InterPro" id="IPR045851">
    <property type="entry name" value="AMP-bd_C_sf"/>
</dbReference>
<dbReference type="AlphaFoldDB" id="A0A5C8PM81"/>
<organism evidence="9 10">
    <name type="scientific">Vineibacter terrae</name>
    <dbReference type="NCBI Taxonomy" id="2586908"/>
    <lineage>
        <taxon>Bacteria</taxon>
        <taxon>Pseudomonadati</taxon>
        <taxon>Pseudomonadota</taxon>
        <taxon>Alphaproteobacteria</taxon>
        <taxon>Hyphomicrobiales</taxon>
        <taxon>Vineibacter</taxon>
    </lineage>
</organism>
<dbReference type="GO" id="GO:0006631">
    <property type="term" value="P:fatty acid metabolic process"/>
    <property type="evidence" value="ECO:0007669"/>
    <property type="project" value="TreeGrafter"/>
</dbReference>
<feature type="transmembrane region" description="Helical" evidence="6">
    <location>
        <begin position="244"/>
        <end position="265"/>
    </location>
</feature>
<dbReference type="Proteomes" id="UP000321638">
    <property type="component" value="Unassembled WGS sequence"/>
</dbReference>
<dbReference type="Gene3D" id="3.30.300.30">
    <property type="match status" value="1"/>
</dbReference>
<dbReference type="OrthoDB" id="9803968at2"/>
<comment type="catalytic activity">
    <reaction evidence="3">
        <text>3-(methylsulfanyl)propanoate + ATP + CoA = 3-(methylsulfanyl)propanoyl-CoA + AMP + diphosphate</text>
        <dbReference type="Rhea" id="RHEA:43052"/>
        <dbReference type="ChEBI" id="CHEBI:30616"/>
        <dbReference type="ChEBI" id="CHEBI:33019"/>
        <dbReference type="ChEBI" id="CHEBI:49016"/>
        <dbReference type="ChEBI" id="CHEBI:57287"/>
        <dbReference type="ChEBI" id="CHEBI:82815"/>
        <dbReference type="ChEBI" id="CHEBI:456215"/>
        <dbReference type="EC" id="6.2.1.44"/>
    </reaction>
    <physiologicalReaction direction="left-to-right" evidence="3">
        <dbReference type="Rhea" id="RHEA:43053"/>
    </physiologicalReaction>
</comment>
<keyword evidence="2 9" id="KW-0436">Ligase</keyword>
<dbReference type="InterPro" id="IPR025110">
    <property type="entry name" value="AMP-bd_C"/>
</dbReference>
<gene>
    <name evidence="9" type="ORF">FHP25_14320</name>
</gene>
<comment type="similarity">
    <text evidence="1">Belongs to the ATP-dependent AMP-binding enzyme family.</text>
</comment>
<dbReference type="EMBL" id="VDUZ01000014">
    <property type="protein sequence ID" value="TXL75413.1"/>
    <property type="molecule type" value="Genomic_DNA"/>
</dbReference>
<feature type="domain" description="AMP-dependent synthetase/ligase" evidence="7">
    <location>
        <begin position="29"/>
        <end position="419"/>
    </location>
</feature>